<reference evidence="2" key="1">
    <citation type="submission" date="2021-02" db="EMBL/GenBank/DDBJ databases">
        <title>Natronogracilivirga saccharolytica gen. nov. sp. nov. a new anaerobic, haloalkiliphilic carbohydrate-fermenting bacterium from soda lake and proposing of Cyclonatronumiaceae fam. nov. in the phylum Balneolaeota.</title>
        <authorList>
            <person name="Zhilina T.N."/>
            <person name="Sorokin D.Y."/>
            <person name="Zavarzina D.G."/>
            <person name="Toshchakov S.V."/>
            <person name="Kublanov I.V."/>
        </authorList>
    </citation>
    <scope>NUCLEOTIDE SEQUENCE</scope>
    <source>
        <strain evidence="2">Z-1702</strain>
    </source>
</reference>
<dbReference type="SUPFAM" id="SSF55469">
    <property type="entry name" value="FMN-dependent nitroreductase-like"/>
    <property type="match status" value="1"/>
</dbReference>
<gene>
    <name evidence="2" type="ORF">NATSA_01055</name>
</gene>
<evidence type="ECO:0000313" key="3">
    <source>
        <dbReference type="Proteomes" id="UP000673975"/>
    </source>
</evidence>
<dbReference type="CDD" id="cd02142">
    <property type="entry name" value="McbC_SagB-like_oxidoreductase"/>
    <property type="match status" value="1"/>
</dbReference>
<accession>A0A8J7RHE4</accession>
<feature type="domain" description="Nitroreductase" evidence="1">
    <location>
        <begin position="48"/>
        <end position="224"/>
    </location>
</feature>
<dbReference type="RefSeq" id="WP_210509546.1">
    <property type="nucleotide sequence ID" value="NZ_JAFIDN010000001.1"/>
</dbReference>
<dbReference type="AlphaFoldDB" id="A0A8J7RHE4"/>
<dbReference type="Gene3D" id="3.40.109.10">
    <property type="entry name" value="NADH Oxidase"/>
    <property type="match status" value="1"/>
</dbReference>
<dbReference type="GO" id="GO:0016491">
    <property type="term" value="F:oxidoreductase activity"/>
    <property type="evidence" value="ECO:0007669"/>
    <property type="project" value="InterPro"/>
</dbReference>
<keyword evidence="3" id="KW-1185">Reference proteome</keyword>
<sequence>MLPVISIITLMIISNCFGPENNTNDNMETISLPEPSLEGDISLEKTLKDRRSVRSYSDKTISAGIISQLAWAAQGISDRVNNFRTAPSAGATYPIELYFVVSDGHEPGEGVYRYDPGDHALDRVHSQDMRRDIYQMSLQQEPIIDAPVVLVITGVLERTAQRYGERAERFMYMEAGHVSQNIYLQSTALELGTVAIGAFDDEGIMELMELEDGEYPLYIMPVGHY</sequence>
<dbReference type="PANTHER" id="PTHR43745:SF2">
    <property type="entry name" value="NITROREDUCTASE MJ1384-RELATED"/>
    <property type="match status" value="1"/>
</dbReference>
<dbReference type="InterPro" id="IPR052544">
    <property type="entry name" value="Bacteriocin_Proc_Enz"/>
</dbReference>
<protein>
    <submittedName>
        <fullName evidence="2">SagB/ThcOx family dehydrogenase</fullName>
    </submittedName>
</protein>
<evidence type="ECO:0000313" key="2">
    <source>
        <dbReference type="EMBL" id="MBP3191242.1"/>
    </source>
</evidence>
<dbReference type="Proteomes" id="UP000673975">
    <property type="component" value="Unassembled WGS sequence"/>
</dbReference>
<dbReference type="NCBIfam" id="TIGR03605">
    <property type="entry name" value="antibiot_sagB"/>
    <property type="match status" value="1"/>
</dbReference>
<dbReference type="InterPro" id="IPR000415">
    <property type="entry name" value="Nitroreductase-like"/>
</dbReference>
<dbReference type="InterPro" id="IPR029479">
    <property type="entry name" value="Nitroreductase"/>
</dbReference>
<name>A0A8J7RHE4_9BACT</name>
<organism evidence="2 3">
    <name type="scientific">Natronogracilivirga saccharolytica</name>
    <dbReference type="NCBI Taxonomy" id="2812953"/>
    <lineage>
        <taxon>Bacteria</taxon>
        <taxon>Pseudomonadati</taxon>
        <taxon>Balneolota</taxon>
        <taxon>Balneolia</taxon>
        <taxon>Balneolales</taxon>
        <taxon>Cyclonatronaceae</taxon>
        <taxon>Natronogracilivirga</taxon>
    </lineage>
</organism>
<proteinExistence type="predicted"/>
<dbReference type="Pfam" id="PF00881">
    <property type="entry name" value="Nitroreductase"/>
    <property type="match status" value="1"/>
</dbReference>
<comment type="caution">
    <text evidence="2">The sequence shown here is derived from an EMBL/GenBank/DDBJ whole genome shotgun (WGS) entry which is preliminary data.</text>
</comment>
<evidence type="ECO:0000259" key="1">
    <source>
        <dbReference type="Pfam" id="PF00881"/>
    </source>
</evidence>
<dbReference type="PANTHER" id="PTHR43745">
    <property type="entry name" value="NITROREDUCTASE MJ1384-RELATED"/>
    <property type="match status" value="1"/>
</dbReference>
<dbReference type="InterPro" id="IPR020051">
    <property type="entry name" value="SagB-type_dehydrogenase"/>
</dbReference>
<dbReference type="EMBL" id="JAFIDN010000001">
    <property type="protein sequence ID" value="MBP3191242.1"/>
    <property type="molecule type" value="Genomic_DNA"/>
</dbReference>